<evidence type="ECO:0000256" key="1">
    <source>
        <dbReference type="SAM" id="MobiDB-lite"/>
    </source>
</evidence>
<dbReference type="EMBL" id="UZAD01013189">
    <property type="protein sequence ID" value="VDN91694.1"/>
    <property type="molecule type" value="Genomic_DNA"/>
</dbReference>
<accession>A0A0N4TPR0</accession>
<evidence type="ECO:0000313" key="3">
    <source>
        <dbReference type="Proteomes" id="UP000278627"/>
    </source>
</evidence>
<dbReference type="AlphaFoldDB" id="A0A0N4TPR0"/>
<evidence type="ECO:0000313" key="2">
    <source>
        <dbReference type="EMBL" id="VDN91694.1"/>
    </source>
</evidence>
<reference evidence="4" key="1">
    <citation type="submission" date="2017-02" db="UniProtKB">
        <authorList>
            <consortium name="WormBaseParasite"/>
        </authorList>
    </citation>
    <scope>IDENTIFICATION</scope>
</reference>
<organism evidence="4">
    <name type="scientific">Brugia pahangi</name>
    <name type="common">Filarial nematode worm</name>
    <dbReference type="NCBI Taxonomy" id="6280"/>
    <lineage>
        <taxon>Eukaryota</taxon>
        <taxon>Metazoa</taxon>
        <taxon>Ecdysozoa</taxon>
        <taxon>Nematoda</taxon>
        <taxon>Chromadorea</taxon>
        <taxon>Rhabditida</taxon>
        <taxon>Spirurina</taxon>
        <taxon>Spiruromorpha</taxon>
        <taxon>Filarioidea</taxon>
        <taxon>Onchocercidae</taxon>
        <taxon>Brugia</taxon>
    </lineage>
</organism>
<proteinExistence type="predicted"/>
<dbReference type="Proteomes" id="UP000278627">
    <property type="component" value="Unassembled WGS sequence"/>
</dbReference>
<dbReference type="WBParaSite" id="BPAG_0001054601-mRNA-1">
    <property type="protein sequence ID" value="BPAG_0001054601-mRNA-1"/>
    <property type="gene ID" value="BPAG_0001054601"/>
</dbReference>
<gene>
    <name evidence="2" type="ORF">BPAG_LOCUS10508</name>
</gene>
<protein>
    <submittedName>
        <fullName evidence="2 4">Uncharacterized protein</fullName>
    </submittedName>
</protein>
<reference evidence="2 3" key="2">
    <citation type="submission" date="2018-11" db="EMBL/GenBank/DDBJ databases">
        <authorList>
            <consortium name="Pathogen Informatics"/>
        </authorList>
    </citation>
    <scope>NUCLEOTIDE SEQUENCE [LARGE SCALE GENOMIC DNA]</scope>
</reference>
<evidence type="ECO:0000313" key="4">
    <source>
        <dbReference type="WBParaSite" id="BPAG_0001054601-mRNA-1"/>
    </source>
</evidence>
<keyword evidence="3" id="KW-1185">Reference proteome</keyword>
<feature type="region of interest" description="Disordered" evidence="1">
    <location>
        <begin position="38"/>
        <end position="69"/>
    </location>
</feature>
<sequence length="95" mass="10946">MINGNTNTYKNECEGYQQHRTHANGKTSITIELNDSHTFPSATTSVEEIKGKTRKTGHHNETTHNPSEIQAQVQDDVDWAMRRWFMLVHAHIDRT</sequence>
<name>A0A0N4TPR0_BRUPA</name>